<dbReference type="PANTHER" id="PTHR43646:SF6">
    <property type="entry name" value="PRE-MYCOFACTOCIN GLYCOSYLTRANSFERASE"/>
    <property type="match status" value="1"/>
</dbReference>
<reference evidence="2 3" key="1">
    <citation type="journal article" date="2019" name="Int. J. Syst. Evol. Microbiol.">
        <title>The Global Catalogue of Microorganisms (GCM) 10K type strain sequencing project: providing services to taxonomists for standard genome sequencing and annotation.</title>
        <authorList>
            <consortium name="The Broad Institute Genomics Platform"/>
            <consortium name="The Broad Institute Genome Sequencing Center for Infectious Disease"/>
            <person name="Wu L."/>
            <person name="Ma J."/>
        </authorList>
    </citation>
    <scope>NUCLEOTIDE SEQUENCE [LARGE SCALE GENOMIC DNA]</scope>
    <source>
        <strain evidence="2 3">JCM 10303</strain>
    </source>
</reference>
<dbReference type="Proteomes" id="UP001500729">
    <property type="component" value="Unassembled WGS sequence"/>
</dbReference>
<dbReference type="Gene3D" id="3.90.550.10">
    <property type="entry name" value="Spore Coat Polysaccharide Biosynthesis Protein SpsA, Chain A"/>
    <property type="match status" value="1"/>
</dbReference>
<dbReference type="InterPro" id="IPR023981">
    <property type="entry name" value="MftF"/>
</dbReference>
<protein>
    <submittedName>
        <fullName evidence="2">Mycofactocin biosynthesis glycosyltransferase MftF</fullName>
    </submittedName>
</protein>
<dbReference type="Pfam" id="PF00535">
    <property type="entry name" value="Glycos_transf_2"/>
    <property type="match status" value="1"/>
</dbReference>
<gene>
    <name evidence="2" type="primary">mftF</name>
    <name evidence="2" type="ORF">GCM10009533_36970</name>
</gene>
<sequence length="482" mass="51542">MNAALPRGFGVELDRSARLSRNGRLVFGGSPGRLLRLHPRAAELVKAGSFTVRDPASAALARALLDVGVVHPRPAADEERSVAIVVPVRDRQDMLARLLHAVRSDPRTAGVPIVVVDDGSRDAGATRAVAAEHGAEVIRHDRSQGPASARNAGFHATTQEFVAFCDSDVVPEHGWLPPLLAQFDDPGVGLAAPRVVALPQQRPTRIGSFEQTCSALDLGPDEAPIIPMSKVAYVPSAAIVLRRAAAPEGFDEQLQVAEDVDLCMRLHEKGWRLRYVPTAQVAHDHRTALLPWAARRAFYGSGAAALAARHPGQVPPMHVTAWSLLAVCLALTGKPAAVASATGLAAIAGTRLARRMPDADTPVRAAGLLTLAGLYSTALQLLRAGVRHHWPIGLALVMKSRRARWLLLGMSTVDGLVEWKKKASELDPVTFVVLRRIDDLAYGAGVWWGSVEHRTMAALVPKITGGLREVCHAVVAGARFSR</sequence>
<accession>A0ABN1D5C6</accession>
<proteinExistence type="predicted"/>
<feature type="domain" description="Glycosyltransferase 2-like" evidence="1">
    <location>
        <begin position="84"/>
        <end position="197"/>
    </location>
</feature>
<keyword evidence="3" id="KW-1185">Reference proteome</keyword>
<dbReference type="InterPro" id="IPR029044">
    <property type="entry name" value="Nucleotide-diphossugar_trans"/>
</dbReference>
<comment type="caution">
    <text evidence="2">The sequence shown here is derived from an EMBL/GenBank/DDBJ whole genome shotgun (WGS) entry which is preliminary data.</text>
</comment>
<dbReference type="SUPFAM" id="SSF53448">
    <property type="entry name" value="Nucleotide-diphospho-sugar transferases"/>
    <property type="match status" value="1"/>
</dbReference>
<evidence type="ECO:0000259" key="1">
    <source>
        <dbReference type="Pfam" id="PF00535"/>
    </source>
</evidence>
<dbReference type="NCBIfam" id="TIGR03965">
    <property type="entry name" value="mycofact_glyco"/>
    <property type="match status" value="1"/>
</dbReference>
<dbReference type="PANTHER" id="PTHR43646">
    <property type="entry name" value="GLYCOSYLTRANSFERASE"/>
    <property type="match status" value="1"/>
</dbReference>
<evidence type="ECO:0000313" key="2">
    <source>
        <dbReference type="EMBL" id="GAA0534443.1"/>
    </source>
</evidence>
<organism evidence="2 3">
    <name type="scientific">Saccharopolyspora erythraea</name>
    <name type="common">Streptomyces erythraeus</name>
    <dbReference type="NCBI Taxonomy" id="1836"/>
    <lineage>
        <taxon>Bacteria</taxon>
        <taxon>Bacillati</taxon>
        <taxon>Actinomycetota</taxon>
        <taxon>Actinomycetes</taxon>
        <taxon>Pseudonocardiales</taxon>
        <taxon>Pseudonocardiaceae</taxon>
        <taxon>Saccharopolyspora</taxon>
    </lineage>
</organism>
<evidence type="ECO:0000313" key="3">
    <source>
        <dbReference type="Proteomes" id="UP001500729"/>
    </source>
</evidence>
<name>A0ABN1D5C6_SACER</name>
<dbReference type="InterPro" id="IPR001173">
    <property type="entry name" value="Glyco_trans_2-like"/>
</dbReference>
<dbReference type="RefSeq" id="WP_009947178.1">
    <property type="nucleotide sequence ID" value="NZ_BAAAGS010000023.1"/>
</dbReference>
<dbReference type="EMBL" id="BAAAGS010000023">
    <property type="protein sequence ID" value="GAA0534443.1"/>
    <property type="molecule type" value="Genomic_DNA"/>
</dbReference>